<dbReference type="AlphaFoldDB" id="A0A645EMY6"/>
<dbReference type="InterPro" id="IPR052066">
    <property type="entry name" value="Glycosphingolipid_Hydrolases"/>
</dbReference>
<dbReference type="GO" id="GO:0016042">
    <property type="term" value="P:lipid catabolic process"/>
    <property type="evidence" value="ECO:0007669"/>
    <property type="project" value="UniProtKB-ARBA"/>
</dbReference>
<gene>
    <name evidence="5" type="ORF">SDC9_149705</name>
</gene>
<dbReference type="EMBL" id="VSSQ01048441">
    <property type="protein sequence ID" value="MPN02489.1"/>
    <property type="molecule type" value="Genomic_DNA"/>
</dbReference>
<dbReference type="Pfam" id="PF18564">
    <property type="entry name" value="Glyco_hydro_5_C"/>
    <property type="match status" value="1"/>
</dbReference>
<dbReference type="InterPro" id="IPR013780">
    <property type="entry name" value="Glyco_hydro_b"/>
</dbReference>
<evidence type="ECO:0000313" key="5">
    <source>
        <dbReference type="EMBL" id="MPN02489.1"/>
    </source>
</evidence>
<dbReference type="GO" id="GO:0008422">
    <property type="term" value="F:beta-glucosidase activity"/>
    <property type="evidence" value="ECO:0007669"/>
    <property type="project" value="TreeGrafter"/>
</dbReference>
<feature type="domain" description="Glycoside hydrolase family 5 C-terminal" evidence="4">
    <location>
        <begin position="140"/>
        <end position="218"/>
    </location>
</feature>
<dbReference type="GO" id="GO:1901136">
    <property type="term" value="P:carbohydrate derivative catabolic process"/>
    <property type="evidence" value="ECO:0007669"/>
    <property type="project" value="UniProtKB-ARBA"/>
</dbReference>
<comment type="similarity">
    <text evidence="1">Belongs to the glycosyl hydrolase 5 (cellulase A) family.</text>
</comment>
<dbReference type="SUPFAM" id="SSF51445">
    <property type="entry name" value="(Trans)glycosidases"/>
    <property type="match status" value="1"/>
</dbReference>
<evidence type="ECO:0000256" key="2">
    <source>
        <dbReference type="ARBA" id="ARBA00022801"/>
    </source>
</evidence>
<dbReference type="InterPro" id="IPR041036">
    <property type="entry name" value="GH5_C"/>
</dbReference>
<name>A0A645EMY6_9ZZZZ</name>
<sequence length="224" mass="25126">MLKRFIPWLGYDTLTDTIAFGARKIRKVFAGTLGMVKQEALTKMGGLPTLIGEVGIPFDLNDRKAYQNGDFSAQEKALHRDLTALDDNLLSYTLWNYTSDNNNAHGDLWNDEDLSIFSRDQQNDPADINSGGRGLRALLRPYPIKTAGTPLKLEFDLRSAHFIFEFEGDPGIDAPTELYLPGYQYPRGCQVTVSDGSYHIDSAAQRLLYTAGPQKLHRIELKKN</sequence>
<evidence type="ECO:0000256" key="1">
    <source>
        <dbReference type="ARBA" id="ARBA00005641"/>
    </source>
</evidence>
<keyword evidence="2" id="KW-0378">Hydrolase</keyword>
<dbReference type="Gene3D" id="2.60.40.1180">
    <property type="entry name" value="Golgi alpha-mannosidase II"/>
    <property type="match status" value="1"/>
</dbReference>
<protein>
    <recommendedName>
        <fullName evidence="4">Glycoside hydrolase family 5 C-terminal domain-containing protein</fullName>
    </recommendedName>
</protein>
<evidence type="ECO:0000256" key="3">
    <source>
        <dbReference type="ARBA" id="ARBA00023295"/>
    </source>
</evidence>
<proteinExistence type="inferred from homology"/>
<dbReference type="PANTHER" id="PTHR31308">
    <property type="match status" value="1"/>
</dbReference>
<reference evidence="5" key="1">
    <citation type="submission" date="2019-08" db="EMBL/GenBank/DDBJ databases">
        <authorList>
            <person name="Kucharzyk K."/>
            <person name="Murdoch R.W."/>
            <person name="Higgins S."/>
            <person name="Loffler F."/>
        </authorList>
    </citation>
    <scope>NUCLEOTIDE SEQUENCE</scope>
</reference>
<organism evidence="5">
    <name type="scientific">bioreactor metagenome</name>
    <dbReference type="NCBI Taxonomy" id="1076179"/>
    <lineage>
        <taxon>unclassified sequences</taxon>
        <taxon>metagenomes</taxon>
        <taxon>ecological metagenomes</taxon>
    </lineage>
</organism>
<comment type="caution">
    <text evidence="5">The sequence shown here is derived from an EMBL/GenBank/DDBJ whole genome shotgun (WGS) entry which is preliminary data.</text>
</comment>
<dbReference type="InterPro" id="IPR017853">
    <property type="entry name" value="GH"/>
</dbReference>
<evidence type="ECO:0000259" key="4">
    <source>
        <dbReference type="Pfam" id="PF18564"/>
    </source>
</evidence>
<accession>A0A645EMY6</accession>
<dbReference type="PANTHER" id="PTHR31308:SF5">
    <property type="entry name" value="ERGOSTERYL-BETA-GLUCOSIDASE"/>
    <property type="match status" value="1"/>
</dbReference>
<keyword evidence="3" id="KW-0326">Glycosidase</keyword>